<organism evidence="7 8">
    <name type="scientific">Piscinibacter sakaiensis</name>
    <name type="common">Ideonella sakaiensis</name>
    <dbReference type="NCBI Taxonomy" id="1547922"/>
    <lineage>
        <taxon>Bacteria</taxon>
        <taxon>Pseudomonadati</taxon>
        <taxon>Pseudomonadota</taxon>
        <taxon>Betaproteobacteria</taxon>
        <taxon>Burkholderiales</taxon>
        <taxon>Sphaerotilaceae</taxon>
        <taxon>Piscinibacter</taxon>
    </lineage>
</organism>
<dbReference type="InterPro" id="IPR004925">
    <property type="entry name" value="HpaB/PvcC/4-BUDH"/>
</dbReference>
<dbReference type="AlphaFoldDB" id="A0A0K8NWH8"/>
<dbReference type="InterPro" id="IPR046373">
    <property type="entry name" value="Acyl-CoA_Oxase/DH_mid-dom_sf"/>
</dbReference>
<reference evidence="8" key="1">
    <citation type="submission" date="2015-07" db="EMBL/GenBank/DDBJ databases">
        <title>Discovery of a poly(ethylene terephthalate assimilation.</title>
        <authorList>
            <person name="Yoshida S."/>
            <person name="Hiraga K."/>
            <person name="Takehana T."/>
            <person name="Taniguchi I."/>
            <person name="Yamaji H."/>
            <person name="Maeda Y."/>
            <person name="Toyohara K."/>
            <person name="Miyamoto K."/>
            <person name="Kimura Y."/>
            <person name="Oda K."/>
        </authorList>
    </citation>
    <scope>NUCLEOTIDE SEQUENCE [LARGE SCALE GENOMIC DNA]</scope>
    <source>
        <strain evidence="8">NBRC 110686 / TISTR 2288 / 201-F6</strain>
    </source>
</reference>
<dbReference type="Gene3D" id="1.20.140.10">
    <property type="entry name" value="Butyryl-CoA Dehydrogenase, subunit A, domain 3"/>
    <property type="match status" value="1"/>
</dbReference>
<keyword evidence="7" id="KW-0503">Monooxygenase</keyword>
<feature type="binding site" evidence="4">
    <location>
        <position position="213"/>
    </location>
    <ligand>
        <name>FAD</name>
        <dbReference type="ChEBI" id="CHEBI:57692"/>
    </ligand>
</feature>
<sequence length="551" mass="59311">MNAPLSQAALPLPASHAPAVPWRGMSAADYRESLRRYRPTVYVDGRRVESVADEPALRPGVQALGVSYDMAHDPALAPLMTAVQTRRGGRTVPRMLHVNESAGDLLNKLEAVRVLCQETGCAQRYLAHDALNGLAQVCAAIDEARGGRTHRDRFDAYLDHVQQHDLAIGIAMTDAKGDRSRRPHEQAQPDTYVHVVERDGRGLVISGTKAIVTAAPYVHELMVMPCRAMGEADAAFAVCCAVPVDAPGLTIIARPAGRPGEKAEHGAALFSRKYGQTTAVVVFDRVFVPWDRVFFDGEWAHSQTLTYAYATHHRHSCIGARAGFGDLLIGAGALMCEANGFDPGERANLREPMVELIKITEGFYACGVAASVYATRDPLAGNYMPEPVFANIGKLLLATQVYDMHRLAHEVSGGLIVALPGPDEDHNPATAATLAEVLRANPAVPYDKRIEVARFMEDLTASYQGGWTSLISLHGGGSPAAMKQEIWRHYPVGSKVDLVERLLERGVLAPQAGGPARAITRNRQPGRCCDSGCSAPGQPVMVPLPPRPSAG</sequence>
<dbReference type="SUPFAM" id="SSF56645">
    <property type="entry name" value="Acyl-CoA dehydrogenase NM domain-like"/>
    <property type="match status" value="1"/>
</dbReference>
<feature type="domain" description="HpaB/PvcC/4-BUDH C-terminal" evidence="5">
    <location>
        <begin position="303"/>
        <end position="503"/>
    </location>
</feature>
<dbReference type="Pfam" id="PF03241">
    <property type="entry name" value="HpaB"/>
    <property type="match status" value="1"/>
</dbReference>
<dbReference type="Gene3D" id="1.10.3140.10">
    <property type="entry name" value="4-hydroxybutyryl-coa dehydratase, domain 1"/>
    <property type="match status" value="1"/>
</dbReference>
<evidence type="ECO:0000313" key="7">
    <source>
        <dbReference type="EMBL" id="GAP34728.1"/>
    </source>
</evidence>
<protein>
    <submittedName>
        <fullName evidence="7">4-hydroxyphenylacetate 3-monooxygenase</fullName>
        <ecNumber evidence="7">1.14.14.9</ecNumber>
    </submittedName>
</protein>
<dbReference type="EC" id="1.14.14.9" evidence="7"/>
<gene>
    <name evidence="7" type="ORF">ISF6_5436</name>
</gene>
<keyword evidence="1" id="KW-0285">Flavoprotein</keyword>
<evidence type="ECO:0000256" key="4">
    <source>
        <dbReference type="PIRSR" id="PIRSR000331-2"/>
    </source>
</evidence>
<reference evidence="7 8" key="2">
    <citation type="journal article" date="2016" name="Science">
        <title>A bacterium that degrades and assimilates poly(ethylene terephthalate).</title>
        <authorList>
            <person name="Yoshida S."/>
            <person name="Hiraga K."/>
            <person name="Takehana T."/>
            <person name="Taniguchi I."/>
            <person name="Yamaji H."/>
            <person name="Maeda Y."/>
            <person name="Toyohara K."/>
            <person name="Miyamoto K."/>
            <person name="Kimura Y."/>
            <person name="Oda K."/>
        </authorList>
    </citation>
    <scope>NUCLEOTIDE SEQUENCE [LARGE SCALE GENOMIC DNA]</scope>
    <source>
        <strain evidence="8">NBRC 110686 / TISTR 2288 / 201-F6</strain>
    </source>
</reference>
<dbReference type="PANTHER" id="PTHR36117:SF3">
    <property type="entry name" value="4-HYDROXYPHENYLACETATE 3-MONOOXYGENASE-RELATED"/>
    <property type="match status" value="1"/>
</dbReference>
<dbReference type="Pfam" id="PF11794">
    <property type="entry name" value="HpaB_N"/>
    <property type="match status" value="1"/>
</dbReference>
<dbReference type="Gene3D" id="2.40.110.10">
    <property type="entry name" value="Butyryl-CoA Dehydrogenase, subunit A, domain 2"/>
    <property type="match status" value="1"/>
</dbReference>
<evidence type="ECO:0000256" key="1">
    <source>
        <dbReference type="ARBA" id="ARBA00022630"/>
    </source>
</evidence>
<dbReference type="InterPro" id="IPR024674">
    <property type="entry name" value="HpaB/PvcC/4-BUDH_N"/>
</dbReference>
<dbReference type="PANTHER" id="PTHR36117">
    <property type="entry name" value="4-HYDROXYPHENYLACETATE 3-MONOOXYGENASE-RELATED"/>
    <property type="match status" value="1"/>
</dbReference>
<evidence type="ECO:0000313" key="8">
    <source>
        <dbReference type="Proteomes" id="UP000037660"/>
    </source>
</evidence>
<dbReference type="RefSeq" id="WP_054018838.1">
    <property type="nucleotide sequence ID" value="NZ_BBYR01000009.1"/>
</dbReference>
<evidence type="ECO:0000259" key="5">
    <source>
        <dbReference type="Pfam" id="PF03241"/>
    </source>
</evidence>
<dbReference type="PIRSF" id="PIRSF000331">
    <property type="entry name" value="HpaA_HpaB"/>
    <property type="match status" value="1"/>
</dbReference>
<dbReference type="Proteomes" id="UP000037660">
    <property type="component" value="Unassembled WGS sequence"/>
</dbReference>
<evidence type="ECO:0000256" key="2">
    <source>
        <dbReference type="ARBA" id="ARBA00022827"/>
    </source>
</evidence>
<proteinExistence type="predicted"/>
<keyword evidence="2 4" id="KW-0274">FAD</keyword>
<evidence type="ECO:0000256" key="3">
    <source>
        <dbReference type="ARBA" id="ARBA00023002"/>
    </source>
</evidence>
<dbReference type="SUPFAM" id="SSF47203">
    <property type="entry name" value="Acyl-CoA dehydrogenase C-terminal domain-like"/>
    <property type="match status" value="1"/>
</dbReference>
<dbReference type="InterPro" id="IPR024719">
    <property type="entry name" value="HpaB/PvcC/4-BUDH_C"/>
</dbReference>
<keyword evidence="8" id="KW-1185">Reference proteome</keyword>
<name>A0A0K8NWH8_PISS1</name>
<dbReference type="InterPro" id="IPR009100">
    <property type="entry name" value="AcylCoA_DH/oxidase_NM_dom_sf"/>
</dbReference>
<accession>A0A0K8NWH8</accession>
<feature type="domain" description="HpaB/PvcC/4-BUDH N-terminal" evidence="6">
    <location>
        <begin position="28"/>
        <end position="294"/>
    </location>
</feature>
<dbReference type="STRING" id="1547922.ISF6_5436"/>
<dbReference type="GO" id="GO:0016627">
    <property type="term" value="F:oxidoreductase activity, acting on the CH-CH group of donors"/>
    <property type="evidence" value="ECO:0007669"/>
    <property type="project" value="InterPro"/>
</dbReference>
<dbReference type="EMBL" id="BBYR01000009">
    <property type="protein sequence ID" value="GAP34728.1"/>
    <property type="molecule type" value="Genomic_DNA"/>
</dbReference>
<dbReference type="GO" id="GO:0052881">
    <property type="term" value="F:4-hydroxyphenylacetate 3-monooxygenase activity"/>
    <property type="evidence" value="ECO:0007669"/>
    <property type="project" value="UniProtKB-EC"/>
</dbReference>
<comment type="caution">
    <text evidence="7">The sequence shown here is derived from an EMBL/GenBank/DDBJ whole genome shotgun (WGS) entry which is preliminary data.</text>
</comment>
<evidence type="ECO:0000259" key="6">
    <source>
        <dbReference type="Pfam" id="PF11794"/>
    </source>
</evidence>
<dbReference type="InterPro" id="IPR036250">
    <property type="entry name" value="AcylCo_DH-like_C"/>
</dbReference>
<keyword evidence="3 7" id="KW-0560">Oxidoreductase</keyword>